<keyword evidence="2" id="KW-0540">Nuclease</keyword>
<keyword evidence="2" id="KW-0255">Endonuclease</keyword>
<dbReference type="InterPro" id="IPR011856">
    <property type="entry name" value="tRNA_endonuc-like_dom_sf"/>
</dbReference>
<dbReference type="GO" id="GO:0016787">
    <property type="term" value="F:hydrolase activity"/>
    <property type="evidence" value="ECO:0007669"/>
    <property type="project" value="UniProtKB-KW"/>
</dbReference>
<dbReference type="SUPFAM" id="SSF52980">
    <property type="entry name" value="Restriction endonuclease-like"/>
    <property type="match status" value="1"/>
</dbReference>
<evidence type="ECO:0000313" key="3">
    <source>
        <dbReference type="Proteomes" id="UP001174867"/>
    </source>
</evidence>
<proteinExistence type="predicted"/>
<dbReference type="EC" id="3.1.21.-" evidence="2"/>
<accession>A0ABT8Q2L3</accession>
<dbReference type="GO" id="GO:0004519">
    <property type="term" value="F:endonuclease activity"/>
    <property type="evidence" value="ECO:0007669"/>
    <property type="project" value="UniProtKB-KW"/>
</dbReference>
<keyword evidence="3" id="KW-1185">Reference proteome</keyword>
<reference evidence="2 3" key="1">
    <citation type="submission" date="2023-07" db="EMBL/GenBank/DDBJ databases">
        <title>Citrobacter selenititolerans sp. nov., isolated from seleniferous soil.</title>
        <authorList>
            <person name="Zhang S."/>
            <person name="Li K."/>
            <person name="Peng J."/>
            <person name="Wang H."/>
            <person name="Sun J."/>
            <person name="Guo Y."/>
        </authorList>
    </citation>
    <scope>NUCLEOTIDE SEQUENCE [LARGE SCALE GENOMIC DNA]</scope>
    <source>
        <strain evidence="2 3">S2-9</strain>
    </source>
</reference>
<dbReference type="InterPro" id="IPR007560">
    <property type="entry name" value="Restrct_endonuc_IV_Mrr"/>
</dbReference>
<feature type="domain" description="Restriction endonuclease type IV Mrr" evidence="1">
    <location>
        <begin position="150"/>
        <end position="254"/>
    </location>
</feature>
<protein>
    <submittedName>
        <fullName evidence="2">Restriction endonuclease</fullName>
        <ecNumber evidence="2">3.1.21.-</ecNumber>
    </submittedName>
</protein>
<evidence type="ECO:0000259" key="1">
    <source>
        <dbReference type="Pfam" id="PF04471"/>
    </source>
</evidence>
<dbReference type="InterPro" id="IPR011335">
    <property type="entry name" value="Restrct_endonuc-II-like"/>
</dbReference>
<evidence type="ECO:0000313" key="2">
    <source>
        <dbReference type="EMBL" id="MDN8601819.1"/>
    </source>
</evidence>
<comment type="caution">
    <text evidence="2">The sequence shown here is derived from an EMBL/GenBank/DDBJ whole genome shotgun (WGS) entry which is preliminary data.</text>
</comment>
<organism evidence="2 3">
    <name type="scientific">Citrobacter enshiensis</name>
    <dbReference type="NCBI Taxonomy" id="2971264"/>
    <lineage>
        <taxon>Bacteria</taxon>
        <taxon>Pseudomonadati</taxon>
        <taxon>Pseudomonadota</taxon>
        <taxon>Gammaproteobacteria</taxon>
        <taxon>Enterobacterales</taxon>
        <taxon>Enterobacteriaceae</taxon>
        <taxon>Citrobacter</taxon>
    </lineage>
</organism>
<name>A0ABT8Q2L3_9ENTR</name>
<dbReference type="Pfam" id="PF04471">
    <property type="entry name" value="Mrr_cat"/>
    <property type="match status" value="1"/>
</dbReference>
<dbReference type="Proteomes" id="UP001174867">
    <property type="component" value="Unassembled WGS sequence"/>
</dbReference>
<gene>
    <name evidence="2" type="ORF">Q0A17_20760</name>
</gene>
<dbReference type="EMBL" id="JAUJYW010000011">
    <property type="protein sequence ID" value="MDN8601819.1"/>
    <property type="molecule type" value="Genomic_DNA"/>
</dbReference>
<dbReference type="Gene3D" id="3.40.1350.10">
    <property type="match status" value="1"/>
</dbReference>
<sequence>MKFTSQDIKLFDEIFTKINGAGYILDFSDKKMREFFEEELAIDIDNDIYKDDGLSKAKRLRCFIKKSDRETVLAVLDKLWTYRKTIKTHPMTPDDEMSYSRLIERLKSVDDISSVGIVPPKLETTNTPNYQYFIRELEAMKAMNPQQRGYRFESWLNELFAAFHLIPNPGFRIAGEQIDGSFILHNETYLVEAKWHNQKTAAPDLHVFQSKLEQKATWTRGVFISWQGFSSEAFEAWGKNKSIICITGCDLYYMLTNNISLIELLEKKIRHAAERGEYFIAIDKLYPGLKFSQVVK</sequence>
<dbReference type="RefSeq" id="WP_301702254.1">
    <property type="nucleotide sequence ID" value="NZ_JAUJYW010000011.1"/>
</dbReference>
<keyword evidence="2" id="KW-0378">Hydrolase</keyword>